<keyword evidence="4" id="KW-1185">Reference proteome</keyword>
<comment type="caution">
    <text evidence="3">The sequence shown here is derived from an EMBL/GenBank/DDBJ whole genome shotgun (WGS) entry which is preliminary data.</text>
</comment>
<evidence type="ECO:0000313" key="2">
    <source>
        <dbReference type="EMBL" id="GEN02279.1"/>
    </source>
</evidence>
<evidence type="ECO:0000313" key="3">
    <source>
        <dbReference type="EMBL" id="OUI96066.1"/>
    </source>
</evidence>
<organism evidence="3 5">
    <name type="scientific">Acetobacter indonesiensis</name>
    <dbReference type="NCBI Taxonomy" id="104101"/>
    <lineage>
        <taxon>Bacteria</taxon>
        <taxon>Pseudomonadati</taxon>
        <taxon>Pseudomonadota</taxon>
        <taxon>Alphaproteobacteria</taxon>
        <taxon>Acetobacterales</taxon>
        <taxon>Acetobacteraceae</taxon>
        <taxon>Acetobacter</taxon>
    </lineage>
</organism>
<evidence type="ECO:0000313" key="4">
    <source>
        <dbReference type="Proteomes" id="UP000032673"/>
    </source>
</evidence>
<proteinExistence type="predicted"/>
<dbReference type="AlphaFoldDB" id="A0A252AXI1"/>
<protein>
    <submittedName>
        <fullName evidence="3">Uncharacterized protein</fullName>
    </submittedName>
</protein>
<reference evidence="3" key="2">
    <citation type="submission" date="2014-06" db="EMBL/GenBank/DDBJ databases">
        <authorList>
            <person name="Ju J."/>
            <person name="Zhang J."/>
        </authorList>
    </citation>
    <scope>NUCLEOTIDE SEQUENCE [LARGE SCALE GENOMIC DNA]</scope>
    <source>
        <strain evidence="3">DmL_051</strain>
    </source>
</reference>
<reference evidence="5" key="3">
    <citation type="submission" date="2014-06" db="EMBL/GenBank/DDBJ databases">
        <authorList>
            <person name="Winans N.J."/>
            <person name="Newell P.D."/>
            <person name="Douglas A.E."/>
        </authorList>
    </citation>
    <scope>NUCLEOTIDE SEQUENCE [LARGE SCALE GENOMIC DNA]</scope>
</reference>
<evidence type="ECO:0000313" key="5">
    <source>
        <dbReference type="Proteomes" id="UP000194641"/>
    </source>
</evidence>
<name>A0A252AXI1_9PROT</name>
<dbReference type="Proteomes" id="UP000032673">
    <property type="component" value="Unassembled WGS sequence"/>
</dbReference>
<evidence type="ECO:0000313" key="6">
    <source>
        <dbReference type="Proteomes" id="UP000321104"/>
    </source>
</evidence>
<evidence type="ECO:0000313" key="1">
    <source>
        <dbReference type="EMBL" id="GAN63660.1"/>
    </source>
</evidence>
<dbReference type="EMBL" id="BJXQ01000002">
    <property type="protein sequence ID" value="GEN02279.1"/>
    <property type="molecule type" value="Genomic_DNA"/>
</dbReference>
<dbReference type="Proteomes" id="UP000321104">
    <property type="component" value="Unassembled WGS sequence"/>
</dbReference>
<dbReference type="EMBL" id="JOPA01000006">
    <property type="protein sequence ID" value="OUI96066.1"/>
    <property type="molecule type" value="Genomic_DNA"/>
</dbReference>
<gene>
    <name evidence="1" type="ORF">Abin_034_006</name>
    <name evidence="2" type="ORF">AIN02nite_03040</name>
    <name evidence="3" type="ORF">HK17_14955</name>
</gene>
<sequence>MIYQKVCISHEPGKTAARLLAEPGRTTHQIVSFIDHKTLSKDERYMRAVEQKRLTQETMIKIS</sequence>
<reference evidence="2 6" key="4">
    <citation type="submission" date="2019-07" db="EMBL/GenBank/DDBJ databases">
        <title>Whole genome shotgun sequence of Acetobacter indonesiensis NBRC 16471.</title>
        <authorList>
            <person name="Hosoyama A."/>
            <person name="Uohara A."/>
            <person name="Ohji S."/>
            <person name="Ichikawa N."/>
        </authorList>
    </citation>
    <scope>NUCLEOTIDE SEQUENCE [LARGE SCALE GENOMIC DNA]</scope>
    <source>
        <strain evidence="2 6">NBRC 16471</strain>
    </source>
</reference>
<dbReference type="EMBL" id="BAMW01000033">
    <property type="protein sequence ID" value="GAN63660.1"/>
    <property type="molecule type" value="Genomic_DNA"/>
</dbReference>
<reference evidence="1 4" key="1">
    <citation type="submission" date="2012-11" db="EMBL/GenBank/DDBJ databases">
        <title>Whole genome sequence of Acetobacter indonesiensis 5H-1.</title>
        <authorList>
            <person name="Azuma Y."/>
            <person name="Higashiura N."/>
            <person name="Hirakawa H."/>
            <person name="Matsushita K."/>
        </authorList>
    </citation>
    <scope>NUCLEOTIDE SEQUENCE [LARGE SCALE GENOMIC DNA]</scope>
    <source>
        <strain evidence="1 4">5H-1</strain>
    </source>
</reference>
<dbReference type="Proteomes" id="UP000194641">
    <property type="component" value="Unassembled WGS sequence"/>
</dbReference>
<accession>A0A252AXI1</accession>